<dbReference type="GO" id="GO:0005524">
    <property type="term" value="F:ATP binding"/>
    <property type="evidence" value="ECO:0007669"/>
    <property type="project" value="UniProtKB-KW"/>
</dbReference>
<evidence type="ECO:0000256" key="8">
    <source>
        <dbReference type="ARBA" id="ARBA00048679"/>
    </source>
</evidence>
<accession>A0A7S3J4T4</accession>
<reference evidence="11" key="1">
    <citation type="submission" date="2021-01" db="EMBL/GenBank/DDBJ databases">
        <authorList>
            <person name="Corre E."/>
            <person name="Pelletier E."/>
            <person name="Niang G."/>
            <person name="Scheremetjew M."/>
            <person name="Finn R."/>
            <person name="Kale V."/>
            <person name="Holt S."/>
            <person name="Cochrane G."/>
            <person name="Meng A."/>
            <person name="Brown T."/>
            <person name="Cohen L."/>
        </authorList>
    </citation>
    <scope>NUCLEOTIDE SEQUENCE</scope>
    <source>
        <strain evidence="11">FSP1.4</strain>
    </source>
</reference>
<dbReference type="Gene3D" id="1.10.510.10">
    <property type="entry name" value="Transferase(Phosphotransferase) domain 1"/>
    <property type="match status" value="1"/>
</dbReference>
<dbReference type="PANTHER" id="PTHR43895">
    <property type="entry name" value="CALCIUM/CALMODULIN-DEPENDENT PROTEIN KINASE KINASE-RELATED"/>
    <property type="match status" value="1"/>
</dbReference>
<evidence type="ECO:0000256" key="2">
    <source>
        <dbReference type="ARBA" id="ARBA00022527"/>
    </source>
</evidence>
<keyword evidence="4" id="KW-0547">Nucleotide-binding</keyword>
<evidence type="ECO:0000259" key="10">
    <source>
        <dbReference type="PROSITE" id="PS50011"/>
    </source>
</evidence>
<keyword evidence="9" id="KW-1133">Transmembrane helix</keyword>
<evidence type="ECO:0000256" key="7">
    <source>
        <dbReference type="ARBA" id="ARBA00047899"/>
    </source>
</evidence>
<evidence type="ECO:0000256" key="4">
    <source>
        <dbReference type="ARBA" id="ARBA00022741"/>
    </source>
</evidence>
<comment type="catalytic activity">
    <reaction evidence="7">
        <text>L-threonyl-[protein] + ATP = O-phospho-L-threonyl-[protein] + ADP + H(+)</text>
        <dbReference type="Rhea" id="RHEA:46608"/>
        <dbReference type="Rhea" id="RHEA-COMP:11060"/>
        <dbReference type="Rhea" id="RHEA-COMP:11605"/>
        <dbReference type="ChEBI" id="CHEBI:15378"/>
        <dbReference type="ChEBI" id="CHEBI:30013"/>
        <dbReference type="ChEBI" id="CHEBI:30616"/>
        <dbReference type="ChEBI" id="CHEBI:61977"/>
        <dbReference type="ChEBI" id="CHEBI:456216"/>
        <dbReference type="EC" id="2.7.11.1"/>
    </reaction>
</comment>
<dbReference type="GO" id="GO:0004674">
    <property type="term" value="F:protein serine/threonine kinase activity"/>
    <property type="evidence" value="ECO:0007669"/>
    <property type="project" value="UniProtKB-KW"/>
</dbReference>
<dbReference type="PANTHER" id="PTHR43895:SF32">
    <property type="entry name" value="SERINE_THREONINE-PROTEIN KINASE CHK1"/>
    <property type="match status" value="1"/>
</dbReference>
<feature type="transmembrane region" description="Helical" evidence="9">
    <location>
        <begin position="108"/>
        <end position="128"/>
    </location>
</feature>
<comment type="catalytic activity">
    <reaction evidence="8">
        <text>L-seryl-[protein] + ATP = O-phospho-L-seryl-[protein] + ADP + H(+)</text>
        <dbReference type="Rhea" id="RHEA:17989"/>
        <dbReference type="Rhea" id="RHEA-COMP:9863"/>
        <dbReference type="Rhea" id="RHEA-COMP:11604"/>
        <dbReference type="ChEBI" id="CHEBI:15378"/>
        <dbReference type="ChEBI" id="CHEBI:29999"/>
        <dbReference type="ChEBI" id="CHEBI:30616"/>
        <dbReference type="ChEBI" id="CHEBI:83421"/>
        <dbReference type="ChEBI" id="CHEBI:456216"/>
        <dbReference type="EC" id="2.7.11.1"/>
    </reaction>
</comment>
<keyword evidence="3" id="KW-0808">Transferase</keyword>
<evidence type="ECO:0000313" key="11">
    <source>
        <dbReference type="EMBL" id="CAE0343477.1"/>
    </source>
</evidence>
<keyword evidence="2" id="KW-0723">Serine/threonine-protein kinase</keyword>
<keyword evidence="6" id="KW-0067">ATP-binding</keyword>
<dbReference type="SUPFAM" id="SSF56112">
    <property type="entry name" value="Protein kinase-like (PK-like)"/>
    <property type="match status" value="1"/>
</dbReference>
<gene>
    <name evidence="11" type="ORF">EHAR0213_LOCUS2384</name>
</gene>
<keyword evidence="9" id="KW-0812">Transmembrane</keyword>
<dbReference type="EMBL" id="HBII01005293">
    <property type="protein sequence ID" value="CAE0343477.1"/>
    <property type="molecule type" value="Transcribed_RNA"/>
</dbReference>
<dbReference type="EC" id="2.7.11.1" evidence="1"/>
<proteinExistence type="predicted"/>
<dbReference type="AlphaFoldDB" id="A0A7S3J4T4"/>
<dbReference type="GO" id="GO:0007165">
    <property type="term" value="P:signal transduction"/>
    <property type="evidence" value="ECO:0007669"/>
    <property type="project" value="TreeGrafter"/>
</dbReference>
<feature type="domain" description="Protein kinase" evidence="10">
    <location>
        <begin position="1"/>
        <end position="206"/>
    </location>
</feature>
<keyword evidence="5" id="KW-0418">Kinase</keyword>
<protein>
    <recommendedName>
        <fullName evidence="1">non-specific serine/threonine protein kinase</fullName>
        <ecNumber evidence="1">2.7.11.1</ecNumber>
    </recommendedName>
</protein>
<evidence type="ECO:0000256" key="1">
    <source>
        <dbReference type="ARBA" id="ARBA00012513"/>
    </source>
</evidence>
<evidence type="ECO:0000256" key="9">
    <source>
        <dbReference type="SAM" id="Phobius"/>
    </source>
</evidence>
<dbReference type="InterPro" id="IPR000719">
    <property type="entry name" value="Prot_kinase_dom"/>
</dbReference>
<evidence type="ECO:0000256" key="5">
    <source>
        <dbReference type="ARBA" id="ARBA00022777"/>
    </source>
</evidence>
<dbReference type="SMART" id="SM00220">
    <property type="entry name" value="S_TKc"/>
    <property type="match status" value="1"/>
</dbReference>
<evidence type="ECO:0000256" key="3">
    <source>
        <dbReference type="ARBA" id="ARBA00022679"/>
    </source>
</evidence>
<dbReference type="PROSITE" id="PS50011">
    <property type="entry name" value="PROTEIN_KINASE_DOM"/>
    <property type="match status" value="1"/>
</dbReference>
<organism evidence="11">
    <name type="scientific">Euplotes harpa</name>
    <dbReference type="NCBI Taxonomy" id="151035"/>
    <lineage>
        <taxon>Eukaryota</taxon>
        <taxon>Sar</taxon>
        <taxon>Alveolata</taxon>
        <taxon>Ciliophora</taxon>
        <taxon>Intramacronucleata</taxon>
        <taxon>Spirotrichea</taxon>
        <taxon>Hypotrichia</taxon>
        <taxon>Euplotida</taxon>
        <taxon>Euplotidae</taxon>
        <taxon>Euplotes</taxon>
    </lineage>
</organism>
<sequence>MKYVKSGELFSYIKPSGMSEEFVRPLVANLVEALDRVHKSGHAHMDIKLSNVLLDESKAPHFSDFGLAVKVGNDGVLDGNEYCWAGTRKYTAPEILQKKMFDPFKADIFSLGVCLFVMVVGSFPFKMATIEDRNYKRLYSRDPMHLWKKHSKVKKIIKLKQDSICKGENRSVPKFPVELSKLIVSMINPQPEKRPSIDEIRQNPWVNRLI</sequence>
<keyword evidence="9" id="KW-0472">Membrane</keyword>
<name>A0A7S3J4T4_9SPIT</name>
<evidence type="ECO:0000256" key="6">
    <source>
        <dbReference type="ARBA" id="ARBA00022840"/>
    </source>
</evidence>
<dbReference type="InterPro" id="IPR011009">
    <property type="entry name" value="Kinase-like_dom_sf"/>
</dbReference>
<dbReference type="Pfam" id="PF00069">
    <property type="entry name" value="Pkinase"/>
    <property type="match status" value="1"/>
</dbReference>